<evidence type="ECO:0000259" key="1">
    <source>
        <dbReference type="PROSITE" id="PS50853"/>
    </source>
</evidence>
<dbReference type="CDD" id="cd00063">
    <property type="entry name" value="FN3"/>
    <property type="match status" value="1"/>
</dbReference>
<accession>A0A450WLR6</accession>
<dbReference type="InterPro" id="IPR036116">
    <property type="entry name" value="FN3_sf"/>
</dbReference>
<dbReference type="PROSITE" id="PS51257">
    <property type="entry name" value="PROKAR_LIPOPROTEIN"/>
    <property type="match status" value="1"/>
</dbReference>
<gene>
    <name evidence="2" type="ORF">BECKLFY1418C_GA0070996_103725</name>
</gene>
<dbReference type="SUPFAM" id="SSF49265">
    <property type="entry name" value="Fibronectin type III"/>
    <property type="match status" value="1"/>
</dbReference>
<name>A0A450WLR6_9GAMM</name>
<dbReference type="Gene3D" id="2.60.40.10">
    <property type="entry name" value="Immunoglobulins"/>
    <property type="match status" value="1"/>
</dbReference>
<evidence type="ECO:0000313" key="2">
    <source>
        <dbReference type="EMBL" id="VFK17991.1"/>
    </source>
</evidence>
<reference evidence="2" key="1">
    <citation type="submission" date="2019-02" db="EMBL/GenBank/DDBJ databases">
        <authorList>
            <person name="Gruber-Vodicka R. H."/>
            <person name="Seah K. B. B."/>
        </authorList>
    </citation>
    <scope>NUCLEOTIDE SEQUENCE</scope>
    <source>
        <strain evidence="2">BECK_BY7</strain>
    </source>
</reference>
<feature type="domain" description="Fibronectin type-III" evidence="1">
    <location>
        <begin position="430"/>
        <end position="521"/>
    </location>
</feature>
<proteinExistence type="predicted"/>
<dbReference type="SMART" id="SM00060">
    <property type="entry name" value="FN3"/>
    <property type="match status" value="1"/>
</dbReference>
<dbReference type="Pfam" id="PF00041">
    <property type="entry name" value="fn3"/>
    <property type="match status" value="1"/>
</dbReference>
<organism evidence="2">
    <name type="scientific">Candidatus Kentrum sp. LFY</name>
    <dbReference type="NCBI Taxonomy" id="2126342"/>
    <lineage>
        <taxon>Bacteria</taxon>
        <taxon>Pseudomonadati</taxon>
        <taxon>Pseudomonadota</taxon>
        <taxon>Gammaproteobacteria</taxon>
        <taxon>Candidatus Kentrum</taxon>
    </lineage>
</organism>
<dbReference type="InterPro" id="IPR003961">
    <property type="entry name" value="FN3_dom"/>
</dbReference>
<dbReference type="EMBL" id="CAADFN010000037">
    <property type="protein sequence ID" value="VFK17991.1"/>
    <property type="molecule type" value="Genomic_DNA"/>
</dbReference>
<dbReference type="PROSITE" id="PS50853">
    <property type="entry name" value="FN3"/>
    <property type="match status" value="1"/>
</dbReference>
<dbReference type="AlphaFoldDB" id="A0A450WLR6"/>
<protein>
    <submittedName>
        <fullName evidence="2">Fibronectin type III domain-containing protein</fullName>
    </submittedName>
</protein>
<sequence length="521" mass="58218">MKRYKRIGIAGIITLFTLSGCSIFTPPLEQPLITDYQTRNVLSPHREFGSSSLTASRRMVLFKLRNHDFLRVCAEPPPTVGEELNRAFQAAVSASVKKETGTKEAEARGNLLSSLATSFKQFEKSKGIQFEQDMLYSLCQLHMNGAITNTDAREFYEIVADRAERILLAEIKDAEAKPPTTTGHVLNHTRQVKDGRLDLYLKVLDKKILSAHSWQVVTREASRFWESDMGWKQTQADSSSPSVSKNYVISATIASNKLNVGNKAEVALLLEAGLEVESESGASKMYYPATGQFVFYKGDADKASVRSDGKDKPLSNEDIPLTIIFPKYVDIAFPEFSPRDVPLTGGLRLPNDGETVPIEITFQRGKVGTSYRWNLRVPDENDRQRIREARAEGNVTLVDLEFDPQRAIIEIPGFKQEEIIALSRWGEPQPVTNFEAKAIENNKTSLNLSWSEPEDPKTGYLIKWKRSDQGGFDSKNKKPIDVGQTGVKIGDLGKGEYNFKMVTLNQTRVSEPATTKGEITK</sequence>
<dbReference type="InterPro" id="IPR013783">
    <property type="entry name" value="Ig-like_fold"/>
</dbReference>